<evidence type="ECO:0000259" key="2">
    <source>
        <dbReference type="PROSITE" id="PS50883"/>
    </source>
</evidence>
<feature type="transmembrane region" description="Helical" evidence="1">
    <location>
        <begin position="118"/>
        <end position="136"/>
    </location>
</feature>
<feature type="non-terminal residue" evidence="4">
    <location>
        <position position="1"/>
    </location>
</feature>
<dbReference type="InterPro" id="IPR001633">
    <property type="entry name" value="EAL_dom"/>
</dbReference>
<sequence>AMKSFPLHYWSAFVGYISLAPAAAIISLEISSSYVALPVDWFRIHLVALIVSIIVGLPIFISIYDLFGKAFGHIRLQKPILTIKTKVFLIGAFIPLLIDTMLVQYYWTRTNFFNFETFLIWLLLECLAIAGALLFVRSFNQSLAPLSEVIGASLKTLDNKIKPASTDELGIFASQLGLLLDEQQLHQERLIFSNELLKASHSYSSLAKLLEIIVNRTCIALRGDICFLSLYDNKKNKLVCVAHSKAGYKAEGHFQIGLDEVSIQVDVFNLSQVKIVDDVPDDSSGHILLKKIYNLKSSAAVPLVADRKTIGVLQIANTEKSHHYNKHEIKILQAFAQEVAVIQTFFEGLKHRRKAETAITQIMQAVSTTIGEDFFDAITLHLAEILKADSCGIVTTIEDEPETVKTLSYFYDGKIIDNVNYPLNGTPCETIIGKQAYTYAKKVQCTFPEDSHLSECEIESYVGIPLFDSYNNPLGLLFAMFRNSIDDVEFNESVMHIFAARTSAEIERMQTEKRIKRMAYYDGLTQLPNREFLLDRLKQAIAHAQREHTQLAVMMLDLDHFKKINDSLGHPVGDGLLIEVAKRLQKCIRKEDTVARLGGDEFVILLSGFESSDSTINHVSQIAKSINFSLKKHYQIAEHKLMMTSSCGVAIYPDDGDSAELLIKHADTALYKAKEKGRDNYQFFSSEMNIAAMERLEMESAIHLAIEEKRFEVVYQPKVTVKDNCIIGAEILLRWNHPELGYISPERFIPIADETGQIIQLGEYIFEQACKQTSDLWCNDECCDELYSLSVNVSPRQFQQDDFVEKIEKMLKKYNTNPSCIELEVTENILIDDTHKAAEKLQALKNMGLKISIDDFGTGYASLRYLQQLPIGMIKIDRSFISDINENKNDYSIVKTIMTMAENLDIKVIAEGVETAEQLNVLKDLGCEFYQGFYFSKPLSDEGFVSLLTEQRKNK</sequence>
<dbReference type="Pfam" id="PF00563">
    <property type="entry name" value="EAL"/>
    <property type="match status" value="1"/>
</dbReference>
<dbReference type="AlphaFoldDB" id="A0A3B0X2R0"/>
<dbReference type="CDD" id="cd01949">
    <property type="entry name" value="GGDEF"/>
    <property type="match status" value="1"/>
</dbReference>
<dbReference type="Gene3D" id="3.30.70.270">
    <property type="match status" value="1"/>
</dbReference>
<dbReference type="Pfam" id="PF00990">
    <property type="entry name" value="GGDEF"/>
    <property type="match status" value="1"/>
</dbReference>
<dbReference type="InterPro" id="IPR003018">
    <property type="entry name" value="GAF"/>
</dbReference>
<keyword evidence="1" id="KW-0472">Membrane</keyword>
<dbReference type="SUPFAM" id="SSF141868">
    <property type="entry name" value="EAL domain-like"/>
    <property type="match status" value="1"/>
</dbReference>
<evidence type="ECO:0000259" key="3">
    <source>
        <dbReference type="PROSITE" id="PS50887"/>
    </source>
</evidence>
<feature type="non-terminal residue" evidence="4">
    <location>
        <position position="955"/>
    </location>
</feature>
<dbReference type="PROSITE" id="PS50883">
    <property type="entry name" value="EAL"/>
    <property type="match status" value="1"/>
</dbReference>
<dbReference type="Pfam" id="PF01590">
    <property type="entry name" value="GAF"/>
    <property type="match status" value="1"/>
</dbReference>
<keyword evidence="1" id="KW-1133">Transmembrane helix</keyword>
<accession>A0A3B0X2R0</accession>
<name>A0A3B0X2R0_9ZZZZ</name>
<dbReference type="InterPro" id="IPR052155">
    <property type="entry name" value="Biofilm_reg_signaling"/>
</dbReference>
<dbReference type="InterPro" id="IPR000160">
    <property type="entry name" value="GGDEF_dom"/>
</dbReference>
<feature type="transmembrane region" description="Helical" evidence="1">
    <location>
        <begin position="7"/>
        <end position="26"/>
    </location>
</feature>
<feature type="domain" description="EAL" evidence="2">
    <location>
        <begin position="695"/>
        <end position="952"/>
    </location>
</feature>
<evidence type="ECO:0000256" key="1">
    <source>
        <dbReference type="SAM" id="Phobius"/>
    </source>
</evidence>
<dbReference type="SMART" id="SM00052">
    <property type="entry name" value="EAL"/>
    <property type="match status" value="1"/>
</dbReference>
<dbReference type="Gene3D" id="3.20.20.450">
    <property type="entry name" value="EAL domain"/>
    <property type="match status" value="1"/>
</dbReference>
<gene>
    <name evidence="4" type="ORF">MNBD_GAMMA08-125</name>
</gene>
<dbReference type="InterPro" id="IPR035919">
    <property type="entry name" value="EAL_sf"/>
</dbReference>
<reference evidence="4" key="1">
    <citation type="submission" date="2018-06" db="EMBL/GenBank/DDBJ databases">
        <authorList>
            <person name="Zhirakovskaya E."/>
        </authorList>
    </citation>
    <scope>NUCLEOTIDE SEQUENCE</scope>
</reference>
<proteinExistence type="predicted"/>
<organism evidence="4">
    <name type="scientific">hydrothermal vent metagenome</name>
    <dbReference type="NCBI Taxonomy" id="652676"/>
    <lineage>
        <taxon>unclassified sequences</taxon>
        <taxon>metagenomes</taxon>
        <taxon>ecological metagenomes</taxon>
    </lineage>
</organism>
<dbReference type="NCBIfam" id="TIGR00254">
    <property type="entry name" value="GGDEF"/>
    <property type="match status" value="1"/>
</dbReference>
<dbReference type="SUPFAM" id="SSF55781">
    <property type="entry name" value="GAF domain-like"/>
    <property type="match status" value="2"/>
</dbReference>
<feature type="transmembrane region" description="Helical" evidence="1">
    <location>
        <begin position="46"/>
        <end position="67"/>
    </location>
</feature>
<dbReference type="CDD" id="cd01948">
    <property type="entry name" value="EAL"/>
    <property type="match status" value="1"/>
</dbReference>
<keyword evidence="1" id="KW-0812">Transmembrane</keyword>
<dbReference type="InterPro" id="IPR029787">
    <property type="entry name" value="Nucleotide_cyclase"/>
</dbReference>
<dbReference type="PANTHER" id="PTHR44757:SF2">
    <property type="entry name" value="BIOFILM ARCHITECTURE MAINTENANCE PROTEIN MBAA"/>
    <property type="match status" value="1"/>
</dbReference>
<dbReference type="InterPro" id="IPR029016">
    <property type="entry name" value="GAF-like_dom_sf"/>
</dbReference>
<evidence type="ECO:0000313" key="4">
    <source>
        <dbReference type="EMBL" id="VAW58733.1"/>
    </source>
</evidence>
<dbReference type="Gene3D" id="3.30.450.40">
    <property type="match status" value="2"/>
</dbReference>
<dbReference type="SUPFAM" id="SSF55073">
    <property type="entry name" value="Nucleotide cyclase"/>
    <property type="match status" value="1"/>
</dbReference>
<protein>
    <submittedName>
        <fullName evidence="4">Diguanylate cyclase/phosphodiesterase (GGDEF &amp; EAL domains) with PAS/PAC sensor(S)</fullName>
    </submittedName>
</protein>
<dbReference type="SMART" id="SM00065">
    <property type="entry name" value="GAF"/>
    <property type="match status" value="2"/>
</dbReference>
<dbReference type="PROSITE" id="PS50887">
    <property type="entry name" value="GGDEF"/>
    <property type="match status" value="1"/>
</dbReference>
<dbReference type="FunFam" id="3.30.70.270:FF:000001">
    <property type="entry name" value="Diguanylate cyclase domain protein"/>
    <property type="match status" value="1"/>
</dbReference>
<dbReference type="SMART" id="SM00267">
    <property type="entry name" value="GGDEF"/>
    <property type="match status" value="1"/>
</dbReference>
<feature type="domain" description="GGDEF" evidence="3">
    <location>
        <begin position="549"/>
        <end position="686"/>
    </location>
</feature>
<dbReference type="PANTHER" id="PTHR44757">
    <property type="entry name" value="DIGUANYLATE CYCLASE DGCP"/>
    <property type="match status" value="1"/>
</dbReference>
<dbReference type="EMBL" id="UOFH01000033">
    <property type="protein sequence ID" value="VAW58733.1"/>
    <property type="molecule type" value="Genomic_DNA"/>
</dbReference>
<feature type="transmembrane region" description="Helical" evidence="1">
    <location>
        <begin position="87"/>
        <end position="106"/>
    </location>
</feature>
<dbReference type="InterPro" id="IPR043128">
    <property type="entry name" value="Rev_trsase/Diguanyl_cyclase"/>
</dbReference>